<protein>
    <submittedName>
        <fullName evidence="2">Uncharacterized protein</fullName>
    </submittedName>
</protein>
<reference evidence="3" key="1">
    <citation type="journal article" date="2016" name="Genome Announc.">
        <title>Genome sequences of three species of Hanseniaspora isolated from spontaneous wine fermentations.</title>
        <authorList>
            <person name="Sternes P.R."/>
            <person name="Lee D."/>
            <person name="Kutyna D.R."/>
            <person name="Borneman A.R."/>
        </authorList>
    </citation>
    <scope>NUCLEOTIDE SEQUENCE [LARGE SCALE GENOMIC DNA]</scope>
    <source>
        <strain evidence="3">AWRI3578</strain>
    </source>
</reference>
<organism evidence="2 3">
    <name type="scientific">Hanseniaspora opuntiae</name>
    <dbReference type="NCBI Taxonomy" id="211096"/>
    <lineage>
        <taxon>Eukaryota</taxon>
        <taxon>Fungi</taxon>
        <taxon>Dikarya</taxon>
        <taxon>Ascomycota</taxon>
        <taxon>Saccharomycotina</taxon>
        <taxon>Saccharomycetes</taxon>
        <taxon>Saccharomycodales</taxon>
        <taxon>Saccharomycodaceae</taxon>
        <taxon>Hanseniaspora</taxon>
    </lineage>
</organism>
<feature type="transmembrane region" description="Helical" evidence="1">
    <location>
        <begin position="49"/>
        <end position="68"/>
    </location>
</feature>
<dbReference type="EMBL" id="LPNL01000002">
    <property type="protein sequence ID" value="OEJ91165.1"/>
    <property type="molecule type" value="Genomic_DNA"/>
</dbReference>
<name>A0A1E5RWP9_9ASCO</name>
<evidence type="ECO:0000313" key="3">
    <source>
        <dbReference type="Proteomes" id="UP000095605"/>
    </source>
</evidence>
<feature type="transmembrane region" description="Helical" evidence="1">
    <location>
        <begin position="159"/>
        <end position="177"/>
    </location>
</feature>
<keyword evidence="1" id="KW-1133">Transmembrane helix</keyword>
<dbReference type="AlphaFoldDB" id="A0A1E5RWP9"/>
<accession>A0A1E5RWP9</accession>
<evidence type="ECO:0000256" key="1">
    <source>
        <dbReference type="SAM" id="Phobius"/>
    </source>
</evidence>
<dbReference type="Proteomes" id="UP000095605">
    <property type="component" value="Unassembled WGS sequence"/>
</dbReference>
<gene>
    <name evidence="2" type="ORF">AWRI3578_g276</name>
</gene>
<keyword evidence="1" id="KW-0812">Transmembrane</keyword>
<keyword evidence="1" id="KW-0472">Membrane</keyword>
<sequence>MNPHIESDNQLLDETTYEEEFTSYHFNKYQSCVCGICNFYAKKNIKHTFVYGFMMPLLWLYIIVIYIYQYYILSHNYPTISDDIGKPTQYELNQFQKNYYKSLVDQFKEITNENDDNSTLHGQRQINYQEIYMKECIKDVIVYHEKIQQENSIWTWRSFSAIMVYICIIFMLVMCATNSSSNSVIIL</sequence>
<proteinExistence type="predicted"/>
<comment type="caution">
    <text evidence="2">The sequence shown here is derived from an EMBL/GenBank/DDBJ whole genome shotgun (WGS) entry which is preliminary data.</text>
</comment>
<evidence type="ECO:0000313" key="2">
    <source>
        <dbReference type="EMBL" id="OEJ91165.1"/>
    </source>
</evidence>
<keyword evidence="3" id="KW-1185">Reference proteome</keyword>